<dbReference type="RefSeq" id="WP_132347749.1">
    <property type="nucleotide sequence ID" value="NZ_CAWOLF010000028.1"/>
</dbReference>
<protein>
    <submittedName>
        <fullName evidence="7">Non-ribosomal peptide synthetase</fullName>
    </submittedName>
</protein>
<dbReference type="FunFam" id="3.30.559.30:FF:000006">
    <property type="entry name" value="Yersiniabactin polyketide/non-ribosomal peptide synthetase"/>
    <property type="match status" value="1"/>
</dbReference>
<reference evidence="7 8" key="1">
    <citation type="journal article" date="2019" name="Int. J. Syst. Evol. Microbiol.">
        <title>Photorhabdus khanii subsp. guanajuatensis subsp. nov., isolated from Heterorhabditis atacamensis, and Photorhabdus luminescens subsp. mexicana subsp. nov., isolated from Heterorhabditis mexicana entomopathogenic nematodes.</title>
        <authorList>
            <person name="Machado R.A.R."/>
            <person name="Bruno P."/>
            <person name="Arce C.C.M."/>
            <person name="Liechti N."/>
            <person name="Kohler A."/>
            <person name="Bernal J."/>
            <person name="Bruggmann R."/>
            <person name="Turlings T.C.J."/>
        </authorList>
    </citation>
    <scope>NUCLEOTIDE SEQUENCE [LARGE SCALE GENOMIC DNA]</scope>
    <source>
        <strain evidence="7 8">MEX47-22</strain>
    </source>
</reference>
<dbReference type="Gene3D" id="3.40.50.12780">
    <property type="entry name" value="N-terminal domain of ligase-like"/>
    <property type="match status" value="2"/>
</dbReference>
<comment type="caution">
    <text evidence="7">The sequence shown here is derived from an EMBL/GenBank/DDBJ whole genome shotgun (WGS) entry which is preliminary data.</text>
</comment>
<dbReference type="Gene3D" id="1.10.1200.10">
    <property type="entry name" value="ACP-like"/>
    <property type="match status" value="3"/>
</dbReference>
<dbReference type="Pfam" id="PF13193">
    <property type="entry name" value="AMP-binding_C"/>
    <property type="match status" value="2"/>
</dbReference>
<evidence type="ECO:0000259" key="6">
    <source>
        <dbReference type="PROSITE" id="PS50075"/>
    </source>
</evidence>
<dbReference type="FunFam" id="3.30.559.10:FF:000023">
    <property type="entry name" value="Non-ribosomal peptide synthetase"/>
    <property type="match status" value="1"/>
</dbReference>
<dbReference type="Proteomes" id="UP000295550">
    <property type="component" value="Unassembled WGS sequence"/>
</dbReference>
<dbReference type="NCBIfam" id="NF003417">
    <property type="entry name" value="PRK04813.1"/>
    <property type="match status" value="2"/>
</dbReference>
<keyword evidence="4" id="KW-0597">Phosphoprotein</keyword>
<keyword evidence="5" id="KW-0436">Ligase</keyword>
<dbReference type="GO" id="GO:0044550">
    <property type="term" value="P:secondary metabolite biosynthetic process"/>
    <property type="evidence" value="ECO:0007669"/>
    <property type="project" value="TreeGrafter"/>
</dbReference>
<dbReference type="InterPro" id="IPR020806">
    <property type="entry name" value="PKS_PP-bd"/>
</dbReference>
<dbReference type="Gene3D" id="3.30.300.30">
    <property type="match status" value="2"/>
</dbReference>
<proteinExistence type="predicted"/>
<dbReference type="InterPro" id="IPR057737">
    <property type="entry name" value="Condensation_MtbB-like"/>
</dbReference>
<dbReference type="SUPFAM" id="SSF56801">
    <property type="entry name" value="Acetyl-CoA synthetase-like"/>
    <property type="match status" value="2"/>
</dbReference>
<dbReference type="InterPro" id="IPR010071">
    <property type="entry name" value="AA_adenyl_dom"/>
</dbReference>
<dbReference type="SMART" id="SM00823">
    <property type="entry name" value="PKS_PP"/>
    <property type="match status" value="2"/>
</dbReference>
<dbReference type="InterPro" id="IPR025110">
    <property type="entry name" value="AMP-bd_C"/>
</dbReference>
<dbReference type="InterPro" id="IPR023213">
    <property type="entry name" value="CAT-like_dom_sf"/>
</dbReference>
<organism evidence="7 8">
    <name type="scientific">Photorhabdus luminescens subsp. mexicana</name>
    <dbReference type="NCBI Taxonomy" id="2100167"/>
    <lineage>
        <taxon>Bacteria</taxon>
        <taxon>Pseudomonadati</taxon>
        <taxon>Pseudomonadota</taxon>
        <taxon>Gammaproteobacteria</taxon>
        <taxon>Enterobacterales</taxon>
        <taxon>Morganellaceae</taxon>
        <taxon>Photorhabdus</taxon>
    </lineage>
</organism>
<dbReference type="SUPFAM" id="SSF47336">
    <property type="entry name" value="ACP-like"/>
    <property type="match status" value="3"/>
</dbReference>
<evidence type="ECO:0000256" key="1">
    <source>
        <dbReference type="ARBA" id="ARBA00001957"/>
    </source>
</evidence>
<name>A0A4R4IXB1_PHOLU</name>
<comment type="cofactor">
    <cofactor evidence="1">
        <name>pantetheine 4'-phosphate</name>
        <dbReference type="ChEBI" id="CHEBI:47942"/>
    </cofactor>
</comment>
<comment type="pathway">
    <text evidence="2">Siderophore biosynthesis.</text>
</comment>
<evidence type="ECO:0000256" key="3">
    <source>
        <dbReference type="ARBA" id="ARBA00022450"/>
    </source>
</evidence>
<dbReference type="CDD" id="cd12114">
    <property type="entry name" value="A_NRPS_TlmIV_like"/>
    <property type="match status" value="2"/>
</dbReference>
<dbReference type="InterPro" id="IPR036736">
    <property type="entry name" value="ACP-like_sf"/>
</dbReference>
<evidence type="ECO:0000313" key="7">
    <source>
        <dbReference type="EMBL" id="TDB45598.1"/>
    </source>
</evidence>
<dbReference type="Gene3D" id="3.30.559.30">
    <property type="entry name" value="Nonribosomal peptide synthetase, condensation domain"/>
    <property type="match status" value="2"/>
</dbReference>
<dbReference type="InterPro" id="IPR020845">
    <property type="entry name" value="AMP-binding_CS"/>
</dbReference>
<dbReference type="Pfam" id="PF00550">
    <property type="entry name" value="PP-binding"/>
    <property type="match status" value="3"/>
</dbReference>
<dbReference type="InterPro" id="IPR042099">
    <property type="entry name" value="ANL_N_sf"/>
</dbReference>
<dbReference type="GO" id="GO:0016874">
    <property type="term" value="F:ligase activity"/>
    <property type="evidence" value="ECO:0007669"/>
    <property type="project" value="UniProtKB-KW"/>
</dbReference>
<feature type="domain" description="Carrier" evidence="6">
    <location>
        <begin position="2140"/>
        <end position="2215"/>
    </location>
</feature>
<dbReference type="Pfam" id="PF00501">
    <property type="entry name" value="AMP-binding"/>
    <property type="match status" value="2"/>
</dbReference>
<dbReference type="PANTHER" id="PTHR45527:SF10">
    <property type="entry name" value="PYOCHELIN SYNTHASE PCHF"/>
    <property type="match status" value="1"/>
</dbReference>
<dbReference type="Pfam" id="PF00668">
    <property type="entry name" value="Condensation"/>
    <property type="match status" value="2"/>
</dbReference>
<dbReference type="SUPFAM" id="SSF52777">
    <property type="entry name" value="CoA-dependent acyltransferases"/>
    <property type="match status" value="4"/>
</dbReference>
<dbReference type="PANTHER" id="PTHR45527">
    <property type="entry name" value="NONRIBOSOMAL PEPTIDE SYNTHETASE"/>
    <property type="match status" value="1"/>
</dbReference>
<dbReference type="PROSITE" id="PS00455">
    <property type="entry name" value="AMP_BINDING"/>
    <property type="match status" value="2"/>
</dbReference>
<dbReference type="InterPro" id="IPR000873">
    <property type="entry name" value="AMP-dep_synth/lig_dom"/>
</dbReference>
<feature type="domain" description="Carrier" evidence="6">
    <location>
        <begin position="45"/>
        <end position="121"/>
    </location>
</feature>
<evidence type="ECO:0000313" key="8">
    <source>
        <dbReference type="Proteomes" id="UP000295550"/>
    </source>
</evidence>
<dbReference type="InterPro" id="IPR009081">
    <property type="entry name" value="PP-bd_ACP"/>
</dbReference>
<dbReference type="Gene3D" id="3.30.559.10">
    <property type="entry name" value="Chloramphenicol acetyltransferase-like domain"/>
    <property type="match status" value="2"/>
</dbReference>
<dbReference type="FunFam" id="3.40.50.12780:FF:000012">
    <property type="entry name" value="Non-ribosomal peptide synthetase"/>
    <property type="match status" value="2"/>
</dbReference>
<dbReference type="GO" id="GO:0005737">
    <property type="term" value="C:cytoplasm"/>
    <property type="evidence" value="ECO:0007669"/>
    <property type="project" value="TreeGrafter"/>
</dbReference>
<dbReference type="NCBIfam" id="TIGR01733">
    <property type="entry name" value="AA-adenyl-dom"/>
    <property type="match status" value="2"/>
</dbReference>
<dbReference type="InterPro" id="IPR001242">
    <property type="entry name" value="Condensation_dom"/>
</dbReference>
<keyword evidence="3" id="KW-0596">Phosphopantetheine</keyword>
<gene>
    <name evidence="7" type="ORF">C5468_20415</name>
</gene>
<dbReference type="EMBL" id="PUJX01000028">
    <property type="protein sequence ID" value="TDB45598.1"/>
    <property type="molecule type" value="Genomic_DNA"/>
</dbReference>
<feature type="domain" description="Carrier" evidence="6">
    <location>
        <begin position="1095"/>
        <end position="1170"/>
    </location>
</feature>
<dbReference type="InterPro" id="IPR045851">
    <property type="entry name" value="AMP-bd_C_sf"/>
</dbReference>
<dbReference type="PROSITE" id="PS50075">
    <property type="entry name" value="CARRIER"/>
    <property type="match status" value="3"/>
</dbReference>
<evidence type="ECO:0000256" key="4">
    <source>
        <dbReference type="ARBA" id="ARBA00022553"/>
    </source>
</evidence>
<dbReference type="CDD" id="cd19535">
    <property type="entry name" value="Cyc_NRPS"/>
    <property type="match status" value="2"/>
</dbReference>
<dbReference type="GO" id="GO:0043041">
    <property type="term" value="P:amino acid activation for nonribosomal peptide biosynthetic process"/>
    <property type="evidence" value="ECO:0007669"/>
    <property type="project" value="TreeGrafter"/>
</dbReference>
<evidence type="ECO:0000256" key="2">
    <source>
        <dbReference type="ARBA" id="ARBA00004924"/>
    </source>
</evidence>
<accession>A0A4R4IXB1</accession>
<dbReference type="GO" id="GO:0031177">
    <property type="term" value="F:phosphopantetheine binding"/>
    <property type="evidence" value="ECO:0007669"/>
    <property type="project" value="InterPro"/>
</dbReference>
<evidence type="ECO:0000256" key="5">
    <source>
        <dbReference type="ARBA" id="ARBA00022598"/>
    </source>
</evidence>
<sequence>MNYLDDIHFKDQATSPSGETAILHKYSQEWILMRRAMNDYALRLRRQFYSLEELISDLANILGIDTEDIDPSDSLIEWGLDSIRTMELVNIWQTKGVTVKFAELMSTPYLDSWLSILNHAPIVQLPSELPSSGTGPFALTPVQHAYWIGRENHFALGDVSAHFYVEFHIRDLDITRLNLAIEHMVEWHPMLCCRFLEDGTQQVIQNWHWKGVSVCDYGDVSSQSEEGKYILQQLRRKWSHRKLAIEEGIVFDFNISRFSEEMIIHFEVDLLVADVLSIRIMLKDLALAYQKQTTLPAIRTTFSDYLLWKQKYDQQEYEQARLYWLDRIERIPSQIVLPLQTTLESITTVQFKRRSRWLSHYHVLQLKQMSMQNGITLPILFTTIYGLVLSRWSNMTHFFINVPIFDRQNILPDINQMVADFTNILVLEIDLRNVQTLQQACAKQQHIFQESMGYQSFSGVEVLREIVKRNGGEFITSAVFTSGIGMGELIDEDVKVVLGHPGYMISQTPQVWLDHQVVEHNGGLLINWDSVDELFPAGLLDDMFHAFEQLLLHACEQSHWVELLPDILPSHQQAVREQVNHTQHTFPVACLHHGFLEHARTQPEAVALQWGDVGYWSYGELLTHVQGIAEALQAHGVSSGACVAVTLPKSPAQVAAVLAVLSLGAAYVPVGVEQPAERRNRIYRNAGVSAILTEQKQVASLQRVNDYPVIVVMNETGACLRSEVPLPKVTVNELALAYVIYTSGSTGEPKGVEMTHQAAWNTVADINSRFSVNASDKVLALSALDFDLSVYDIFGLLSVGGSLVLPAESERRDPYRWQADIARYGITIWNSVPALLEMLLTVEEGSLATLRLSLLSGDWIGLDLAERLRYRSPLSCFIALGGATEAAIWSNWYEVKEASPDWIKVPYGYPLSNQQYRVVDSQGRDCPDWVSGELWIGGTGIGLGYRGDAVRTSEQFIMSNGIRWYRTGDSGRYWPNGCIEFLGRNDFQIKIRGHRLELGEIESALCRHSWIREAIVLVIGEQNKRLAAVLSCQDGIEHSALQDCIGEYLVKHLASYSLPSQYIVVDSFPLTSNGKIDRNALMLMCQQQVVEQITPPEGELEQRIALIWQELLGIETVNRHDHFMSLGGNSLLATQFIEILKRNGITGGTLTNFLRHPILKDFAKTLRSLGSTENVSRSYVIGHDSVNRFLDFETTPVQRAYWLGRLPHFDLGGICCHYYMEFIADDIDIHKLQLTLNQLIKRHDALRTIFPSESNQRILAEVPEYIIKETYFNESLESQIENVRNFLSHYVFEPTHWPLFNVQVVRAQHQTRVMLGIDNIIMDALSINVMLNEWSKLYASQPIDKSPAINFRDVLRSRKEDHQQIQAAWQYWSERFDRLSPTLLPLAKSPETLAHPQFIRRSRYLKSENWQQLKWLSRYYGVTPSTLLATAFSEILIRWSGQPTITLCMTTFERPYHHPDIQRLLGDFTSLILLPYTPNAEDNWLQRLQQVQEDLWGALAHNSVSAMDITRELSRRRGETMLMPIVFTSTLGINITAPFELSFGHYDWGISQTPQVWLDHQVVEHNGGLLINWDSVDELFPAGLLDDMFHAFEQLLLHACEQSHWVELLPDILPSHQQAVREQVNHTQHTFPVACLHHGFLEHARTQPEAVALQWGDVGCWSYGELLTHVQGIAEALQAHGVSSGACVAVTLPKSPAQVAAVLAVLSLGAAYVPVGVEQPAERRNRIYRNAGVSAILTEQKQVASLQRVNDYPVIVVMNETGACLRSEVPLPKVTVNELALAYVIYTSGSTGGPKGVVLSYQAAWNTVADINSRFSVNASDKVLALSALDFDLSVYDIFGLLSVGGSLVLPAESERRDPYRWQADIARYGITIWNSVPALLEMLLTVEEGSLATLRLSLLSGDWIGLDLAERLRYRSPLSCFIALGGATEAAIWSNWYEVKEASPDWIKVPYGYPLSNQQYRVVDSQGRDCPDWVSGELWIGGTGIGLGYRGDAVRTSEQFIMSNGIRWYRTGDSGRYWPNGCIEFLGRNDFQIKIRGHRLELGEIESALCRHSWIREAIVLVIGEQNKRLAAVLSCQDGIEHSALQDCIGEYLVKHLASYSLPSQYIVVDSFPLTSNGKIDRNALMLMCQQQVVEQITPPEGELEQRIALIWQELLGIETVNRHDHFMSLGGNSLLATQFIEILRRQTNIAIKLEDFLRSPSIASLAESLTQQQQVILDEGTI</sequence>